<comment type="caution">
    <text evidence="6">The sequence shown here is derived from an EMBL/GenBank/DDBJ whole genome shotgun (WGS) entry which is preliminary data.</text>
</comment>
<dbReference type="RefSeq" id="WP_141969623.1">
    <property type="nucleotide sequence ID" value="NZ_VFPO01000001.1"/>
</dbReference>
<dbReference type="GO" id="GO:0016705">
    <property type="term" value="F:oxidoreductase activity, acting on paired donors, with incorporation or reduction of molecular oxygen"/>
    <property type="evidence" value="ECO:0007669"/>
    <property type="project" value="UniProtKB-ARBA"/>
</dbReference>
<reference evidence="6 7" key="1">
    <citation type="submission" date="2019-06" db="EMBL/GenBank/DDBJ databases">
        <title>Sequencing the genomes of 1000 actinobacteria strains.</title>
        <authorList>
            <person name="Klenk H.-P."/>
        </authorList>
    </citation>
    <scope>NUCLEOTIDE SEQUENCE [LARGE SCALE GENOMIC DNA]</scope>
    <source>
        <strain evidence="6 7">DSM 45043</strain>
    </source>
</reference>
<dbReference type="OrthoDB" id="147178at2"/>
<dbReference type="Pfam" id="PF00355">
    <property type="entry name" value="Rieske"/>
    <property type="match status" value="1"/>
</dbReference>
<feature type="domain" description="Rieske" evidence="5">
    <location>
        <begin position="20"/>
        <end position="115"/>
    </location>
</feature>
<dbReference type="EMBL" id="VFPO01000001">
    <property type="protein sequence ID" value="TQM69454.1"/>
    <property type="molecule type" value="Genomic_DNA"/>
</dbReference>
<evidence type="ECO:0000256" key="4">
    <source>
        <dbReference type="ARBA" id="ARBA00023014"/>
    </source>
</evidence>
<evidence type="ECO:0000256" key="2">
    <source>
        <dbReference type="ARBA" id="ARBA00022723"/>
    </source>
</evidence>
<dbReference type="InterPro" id="IPR017941">
    <property type="entry name" value="Rieske_2Fe-2S"/>
</dbReference>
<keyword evidence="7" id="KW-1185">Reference proteome</keyword>
<dbReference type="GO" id="GO:0051213">
    <property type="term" value="F:dioxygenase activity"/>
    <property type="evidence" value="ECO:0007669"/>
    <property type="project" value="UniProtKB-KW"/>
</dbReference>
<dbReference type="PROSITE" id="PS51296">
    <property type="entry name" value="RIESKE"/>
    <property type="match status" value="1"/>
</dbReference>
<name>A0A543IFW2_9ACTN</name>
<accession>A0A543IFW2</accession>
<dbReference type="Gene3D" id="2.102.10.10">
    <property type="entry name" value="Rieske [2Fe-2S] iron-sulphur domain"/>
    <property type="match status" value="1"/>
</dbReference>
<proteinExistence type="predicted"/>
<dbReference type="PANTHER" id="PTHR21496">
    <property type="entry name" value="FERREDOXIN-RELATED"/>
    <property type="match status" value="1"/>
</dbReference>
<keyword evidence="2" id="KW-0479">Metal-binding</keyword>
<evidence type="ECO:0000259" key="5">
    <source>
        <dbReference type="PROSITE" id="PS51296"/>
    </source>
</evidence>
<sequence length="121" mass="12473">MSQAARPGETGGAAPGSEYVKVCALDDVPADGAIAVEVDDTPVAIVRSGADVFALNDICSHAEVSLSEGEVYDGTIECWLHGSCFDLRSGKPTNPPATQPVATYKVKVEDGDVYVSLSAGD</sequence>
<dbReference type="PANTHER" id="PTHR21496:SF23">
    <property type="entry name" value="3-PHENYLPROPIONATE_CINNAMIC ACID DIOXYGENASE FERREDOXIN SUBUNIT"/>
    <property type="match status" value="1"/>
</dbReference>
<evidence type="ECO:0000313" key="6">
    <source>
        <dbReference type="EMBL" id="TQM69454.1"/>
    </source>
</evidence>
<gene>
    <name evidence="6" type="ORF">FHX41_3148</name>
</gene>
<organism evidence="6 7">
    <name type="scientific">Actinomadura hallensis</name>
    <dbReference type="NCBI Taxonomy" id="337895"/>
    <lineage>
        <taxon>Bacteria</taxon>
        <taxon>Bacillati</taxon>
        <taxon>Actinomycetota</taxon>
        <taxon>Actinomycetes</taxon>
        <taxon>Streptosporangiales</taxon>
        <taxon>Thermomonosporaceae</taxon>
        <taxon>Actinomadura</taxon>
    </lineage>
</organism>
<dbReference type="Proteomes" id="UP000316706">
    <property type="component" value="Unassembled WGS sequence"/>
</dbReference>
<dbReference type="InterPro" id="IPR036922">
    <property type="entry name" value="Rieske_2Fe-2S_sf"/>
</dbReference>
<dbReference type="GO" id="GO:0046872">
    <property type="term" value="F:metal ion binding"/>
    <property type="evidence" value="ECO:0007669"/>
    <property type="project" value="UniProtKB-KW"/>
</dbReference>
<keyword evidence="1" id="KW-0001">2Fe-2S</keyword>
<dbReference type="GO" id="GO:0051537">
    <property type="term" value="F:2 iron, 2 sulfur cluster binding"/>
    <property type="evidence" value="ECO:0007669"/>
    <property type="project" value="UniProtKB-KW"/>
</dbReference>
<evidence type="ECO:0000256" key="3">
    <source>
        <dbReference type="ARBA" id="ARBA00023004"/>
    </source>
</evidence>
<protein>
    <submittedName>
        <fullName evidence="6">3-phenylpropionate/trans-cinnamate dioxygenase ferredoxin subunit</fullName>
    </submittedName>
</protein>
<evidence type="ECO:0000313" key="7">
    <source>
        <dbReference type="Proteomes" id="UP000316706"/>
    </source>
</evidence>
<dbReference type="AlphaFoldDB" id="A0A543IFW2"/>
<keyword evidence="4" id="KW-0411">Iron-sulfur</keyword>
<dbReference type="GO" id="GO:0004497">
    <property type="term" value="F:monooxygenase activity"/>
    <property type="evidence" value="ECO:0007669"/>
    <property type="project" value="UniProtKB-ARBA"/>
</dbReference>
<dbReference type="CDD" id="cd03528">
    <property type="entry name" value="Rieske_RO_ferredoxin"/>
    <property type="match status" value="1"/>
</dbReference>
<keyword evidence="3" id="KW-0408">Iron</keyword>
<dbReference type="SUPFAM" id="SSF50022">
    <property type="entry name" value="ISP domain"/>
    <property type="match status" value="1"/>
</dbReference>
<keyword evidence="6" id="KW-0560">Oxidoreductase</keyword>
<evidence type="ECO:0000256" key="1">
    <source>
        <dbReference type="ARBA" id="ARBA00022714"/>
    </source>
</evidence>
<keyword evidence="6" id="KW-0223">Dioxygenase</keyword>